<keyword evidence="4" id="KW-0456">Lyase</keyword>
<evidence type="ECO:0000313" key="7">
    <source>
        <dbReference type="Proteomes" id="UP001215280"/>
    </source>
</evidence>
<dbReference type="InterPro" id="IPR011057">
    <property type="entry name" value="Mss4-like_sf"/>
</dbReference>
<evidence type="ECO:0000259" key="5">
    <source>
        <dbReference type="PROSITE" id="PS51891"/>
    </source>
</evidence>
<evidence type="ECO:0000256" key="1">
    <source>
        <dbReference type="ARBA" id="ARBA00005495"/>
    </source>
</evidence>
<dbReference type="InterPro" id="IPR006913">
    <property type="entry name" value="CENP-V/GFA"/>
</dbReference>
<dbReference type="SUPFAM" id="SSF51316">
    <property type="entry name" value="Mss4-like"/>
    <property type="match status" value="1"/>
</dbReference>
<dbReference type="PROSITE" id="PS51891">
    <property type="entry name" value="CENP_V_GFA"/>
    <property type="match status" value="1"/>
</dbReference>
<dbReference type="EMBL" id="JARJLG010000065">
    <property type="protein sequence ID" value="KAJ7755022.1"/>
    <property type="molecule type" value="Genomic_DNA"/>
</dbReference>
<dbReference type="Pfam" id="PF04828">
    <property type="entry name" value="GFA"/>
    <property type="match status" value="1"/>
</dbReference>
<gene>
    <name evidence="6" type="ORF">DFH07DRAFT_498373</name>
</gene>
<accession>A0AAD7J323</accession>
<dbReference type="PANTHER" id="PTHR33337:SF40">
    <property type="entry name" value="CENP-V_GFA DOMAIN-CONTAINING PROTEIN-RELATED"/>
    <property type="match status" value="1"/>
</dbReference>
<sequence length="196" mass="21843">MPMFDSAAPDTRDSVHRLLSSYLPFALAFMSIHAGACFCGSVSYTVTGQPTLSAYCHCTRCQASLLGLASLRNSLNSQIMTGSAFIWTLHYPAAAFAWTHPEPHSAALAEYVTEGKNWKTRWRCNRCGCCIASYNTKTEHWSVWGTQFEREEGGITKDLDGIKPTAHIFYGTRLVDVKDKLSKWEGYEDNSAKIVK</sequence>
<keyword evidence="7" id="KW-1185">Reference proteome</keyword>
<dbReference type="Gene3D" id="3.90.1590.10">
    <property type="entry name" value="glutathione-dependent formaldehyde- activating enzyme (gfa)"/>
    <property type="match status" value="1"/>
</dbReference>
<comment type="caution">
    <text evidence="6">The sequence shown here is derived from an EMBL/GenBank/DDBJ whole genome shotgun (WGS) entry which is preliminary data.</text>
</comment>
<evidence type="ECO:0000256" key="4">
    <source>
        <dbReference type="ARBA" id="ARBA00023239"/>
    </source>
</evidence>
<evidence type="ECO:0000313" key="6">
    <source>
        <dbReference type="EMBL" id="KAJ7755022.1"/>
    </source>
</evidence>
<dbReference type="GO" id="GO:0046872">
    <property type="term" value="F:metal ion binding"/>
    <property type="evidence" value="ECO:0007669"/>
    <property type="project" value="UniProtKB-KW"/>
</dbReference>
<keyword evidence="2" id="KW-0479">Metal-binding</keyword>
<reference evidence="6" key="1">
    <citation type="submission" date="2023-03" db="EMBL/GenBank/DDBJ databases">
        <title>Massive genome expansion in bonnet fungi (Mycena s.s.) driven by repeated elements and novel gene families across ecological guilds.</title>
        <authorList>
            <consortium name="Lawrence Berkeley National Laboratory"/>
            <person name="Harder C.B."/>
            <person name="Miyauchi S."/>
            <person name="Viragh M."/>
            <person name="Kuo A."/>
            <person name="Thoen E."/>
            <person name="Andreopoulos B."/>
            <person name="Lu D."/>
            <person name="Skrede I."/>
            <person name="Drula E."/>
            <person name="Henrissat B."/>
            <person name="Morin E."/>
            <person name="Kohler A."/>
            <person name="Barry K."/>
            <person name="LaButti K."/>
            <person name="Morin E."/>
            <person name="Salamov A."/>
            <person name="Lipzen A."/>
            <person name="Mereny Z."/>
            <person name="Hegedus B."/>
            <person name="Baldrian P."/>
            <person name="Stursova M."/>
            <person name="Weitz H."/>
            <person name="Taylor A."/>
            <person name="Grigoriev I.V."/>
            <person name="Nagy L.G."/>
            <person name="Martin F."/>
            <person name="Kauserud H."/>
        </authorList>
    </citation>
    <scope>NUCLEOTIDE SEQUENCE</scope>
    <source>
        <strain evidence="6">CBHHK188m</strain>
    </source>
</reference>
<dbReference type="PANTHER" id="PTHR33337">
    <property type="entry name" value="GFA DOMAIN-CONTAINING PROTEIN"/>
    <property type="match status" value="1"/>
</dbReference>
<name>A0AAD7J323_9AGAR</name>
<evidence type="ECO:0000256" key="3">
    <source>
        <dbReference type="ARBA" id="ARBA00022833"/>
    </source>
</evidence>
<feature type="domain" description="CENP-V/GFA" evidence="5">
    <location>
        <begin position="33"/>
        <end position="171"/>
    </location>
</feature>
<proteinExistence type="inferred from homology"/>
<dbReference type="Proteomes" id="UP001215280">
    <property type="component" value="Unassembled WGS sequence"/>
</dbReference>
<dbReference type="AlphaFoldDB" id="A0AAD7J323"/>
<protein>
    <submittedName>
        <fullName evidence="6">Mss4-like protein</fullName>
    </submittedName>
</protein>
<keyword evidence="3" id="KW-0862">Zinc</keyword>
<comment type="similarity">
    <text evidence="1">Belongs to the Gfa family.</text>
</comment>
<organism evidence="6 7">
    <name type="scientific">Mycena maculata</name>
    <dbReference type="NCBI Taxonomy" id="230809"/>
    <lineage>
        <taxon>Eukaryota</taxon>
        <taxon>Fungi</taxon>
        <taxon>Dikarya</taxon>
        <taxon>Basidiomycota</taxon>
        <taxon>Agaricomycotina</taxon>
        <taxon>Agaricomycetes</taxon>
        <taxon>Agaricomycetidae</taxon>
        <taxon>Agaricales</taxon>
        <taxon>Marasmiineae</taxon>
        <taxon>Mycenaceae</taxon>
        <taxon>Mycena</taxon>
    </lineage>
</organism>
<evidence type="ECO:0000256" key="2">
    <source>
        <dbReference type="ARBA" id="ARBA00022723"/>
    </source>
</evidence>
<dbReference type="GO" id="GO:0016846">
    <property type="term" value="F:carbon-sulfur lyase activity"/>
    <property type="evidence" value="ECO:0007669"/>
    <property type="project" value="InterPro"/>
</dbReference>